<keyword evidence="1" id="KW-0472">Membrane</keyword>
<protein>
    <recommendedName>
        <fullName evidence="4">DUF2269 domain-containing protein</fullName>
    </recommendedName>
</protein>
<organism evidence="2 3">
    <name type="scientific">Candidatus Lloydbacteria bacterium CG22_combo_CG10-13_8_21_14_all_47_15</name>
    <dbReference type="NCBI Taxonomy" id="1974635"/>
    <lineage>
        <taxon>Bacteria</taxon>
        <taxon>Candidatus Lloydiibacteriota</taxon>
    </lineage>
</organism>
<evidence type="ECO:0000256" key="1">
    <source>
        <dbReference type="SAM" id="Phobius"/>
    </source>
</evidence>
<feature type="transmembrane region" description="Helical" evidence="1">
    <location>
        <begin position="51"/>
        <end position="72"/>
    </location>
</feature>
<accession>A0A2H0CSY2</accession>
<keyword evidence="1" id="KW-0812">Transmembrane</keyword>
<reference evidence="2 3" key="1">
    <citation type="submission" date="2017-09" db="EMBL/GenBank/DDBJ databases">
        <title>Depth-based differentiation of microbial function through sediment-hosted aquifers and enrichment of novel symbionts in the deep terrestrial subsurface.</title>
        <authorList>
            <person name="Probst A.J."/>
            <person name="Ladd B."/>
            <person name="Jarett J.K."/>
            <person name="Geller-Mcgrath D.E."/>
            <person name="Sieber C.M."/>
            <person name="Emerson J.B."/>
            <person name="Anantharaman K."/>
            <person name="Thomas B.C."/>
            <person name="Malmstrom R."/>
            <person name="Stieglmeier M."/>
            <person name="Klingl A."/>
            <person name="Woyke T."/>
            <person name="Ryan C.M."/>
            <person name="Banfield J.F."/>
        </authorList>
    </citation>
    <scope>NUCLEOTIDE SEQUENCE [LARGE SCALE GENOMIC DNA]</scope>
    <source>
        <strain evidence="2">CG22_combo_CG10-13_8_21_14_all_47_15</strain>
    </source>
</reference>
<keyword evidence="1" id="KW-1133">Transmembrane helix</keyword>
<comment type="caution">
    <text evidence="2">The sequence shown here is derived from an EMBL/GenBank/DDBJ whole genome shotgun (WGS) entry which is preliminary data.</text>
</comment>
<proteinExistence type="predicted"/>
<sequence length="170" mass="18913">MDWHTILIISHIVGTVLGVGGATFAEIFYLKAIKDGEIDPTEGSFLKTTYFVLRTGLVLLVLSGFSMLALKVSQGASGYLYNPILWAKLTITIIIATNALLLQAHAIPSWLGFSLSLTSWYAAMILGLWRSLDASYVAIMLFYIVWVLAVGFILERIRVWYIGNSRHTRV</sequence>
<gene>
    <name evidence="2" type="ORF">COW88_03465</name>
</gene>
<name>A0A2H0CSY2_9BACT</name>
<feature type="transmembrane region" description="Helical" evidence="1">
    <location>
        <begin position="84"/>
        <end position="102"/>
    </location>
</feature>
<dbReference type="AlphaFoldDB" id="A0A2H0CSY2"/>
<evidence type="ECO:0008006" key="4">
    <source>
        <dbReference type="Google" id="ProtNLM"/>
    </source>
</evidence>
<dbReference type="Proteomes" id="UP000230638">
    <property type="component" value="Unassembled WGS sequence"/>
</dbReference>
<feature type="transmembrane region" description="Helical" evidence="1">
    <location>
        <begin position="6"/>
        <end position="30"/>
    </location>
</feature>
<evidence type="ECO:0000313" key="3">
    <source>
        <dbReference type="Proteomes" id="UP000230638"/>
    </source>
</evidence>
<feature type="transmembrane region" description="Helical" evidence="1">
    <location>
        <begin position="135"/>
        <end position="154"/>
    </location>
</feature>
<dbReference type="EMBL" id="PCTL01000033">
    <property type="protein sequence ID" value="PIP73033.1"/>
    <property type="molecule type" value="Genomic_DNA"/>
</dbReference>
<evidence type="ECO:0000313" key="2">
    <source>
        <dbReference type="EMBL" id="PIP73033.1"/>
    </source>
</evidence>